<proteinExistence type="predicted"/>
<dbReference type="GO" id="GO:0016874">
    <property type="term" value="F:ligase activity"/>
    <property type="evidence" value="ECO:0007669"/>
    <property type="project" value="UniProtKB-KW"/>
</dbReference>
<evidence type="ECO:0000256" key="3">
    <source>
        <dbReference type="ARBA" id="ARBA00022741"/>
    </source>
</evidence>
<keyword evidence="3" id="KW-0547">Nucleotide-binding</keyword>
<keyword evidence="9" id="KW-1185">Reference proteome</keyword>
<dbReference type="InterPro" id="IPR005494">
    <property type="entry name" value="GSPS_pre-ATP-grasp-like_dom"/>
</dbReference>
<dbReference type="SUPFAM" id="SSF56059">
    <property type="entry name" value="Glutathione synthetase ATP-binding domain-like"/>
    <property type="match status" value="1"/>
</dbReference>
<evidence type="ECO:0000313" key="9">
    <source>
        <dbReference type="Proteomes" id="UP000009168"/>
    </source>
</evidence>
<evidence type="ECO:0000256" key="1">
    <source>
        <dbReference type="ARBA" id="ARBA00022598"/>
    </source>
</evidence>
<sequence length="564" mass="65611">MLKLLKYNIAAAAAGLLAFDFIYPQIGKRSNNNSEDKNVDVQRRANFQPLKDLECKFREIFFDFYKIEGTRWKGLFFGYSNDNYWIDGAGYQLSENIFTNLIKTTHELHNMCLEATDRVLKDDLLLKEVFDIPKDMFPIIRKSWENRQLDLLSRYDFILGKNGQLYFLEVNGDTPSCIIEAGQAQKLWAEQFQLLQFNNIDFEIKQGLQKIMEQNGKSKLFMLYNSSQEDKCTFNYLHSLIKPISTNISIDIKNISQIDDVIENELKSDNFKSSIILKQYPFEWLASESTYNFFTNPQFYDNKSQIMIEPPWKIIMSNKAMSVLLYNMFPQNPHLAKASLGPIRYGGSGIPQVSKQKYGREGDSIILSNYYKGDFESFQTDSYQKFSSKPIFQEFIDSDHHQQRYITLSCWVIQGKPCGIVIREDLNPIIGQGSSVVPYYIEKKQSENEQQIQIDLITDTTQSNIRQSLYGKEEFNSNTDLIRLQENITEKKQYVDPLFQNKIIRQNNYSSYLQKKTVMSSTQNNQMHTQLFTDRLLDAQQPNQNKTTHRQSAGSTGKKFSPHS</sequence>
<evidence type="ECO:0000256" key="6">
    <source>
        <dbReference type="SAM" id="MobiDB-lite"/>
    </source>
</evidence>
<accession>W7XBU2</accession>
<evidence type="ECO:0000259" key="7">
    <source>
        <dbReference type="Pfam" id="PF03738"/>
    </source>
</evidence>
<evidence type="ECO:0000256" key="4">
    <source>
        <dbReference type="ARBA" id="ARBA00022840"/>
    </source>
</evidence>
<evidence type="ECO:0000256" key="5">
    <source>
        <dbReference type="ARBA" id="ARBA00022842"/>
    </source>
</evidence>
<dbReference type="RefSeq" id="XP_012652690.1">
    <property type="nucleotide sequence ID" value="XM_012797236.1"/>
</dbReference>
<dbReference type="Pfam" id="PF03738">
    <property type="entry name" value="GSP_synth"/>
    <property type="match status" value="1"/>
</dbReference>
<evidence type="ECO:0000313" key="8">
    <source>
        <dbReference type="EMBL" id="EWS74797.1"/>
    </source>
</evidence>
<feature type="compositionally biased region" description="Polar residues" evidence="6">
    <location>
        <begin position="542"/>
        <end position="555"/>
    </location>
</feature>
<keyword evidence="4" id="KW-0067">ATP-binding</keyword>
<dbReference type="SUPFAM" id="SSF52440">
    <property type="entry name" value="PreATP-grasp domain"/>
    <property type="match status" value="1"/>
</dbReference>
<dbReference type="Proteomes" id="UP000009168">
    <property type="component" value="Unassembled WGS sequence"/>
</dbReference>
<keyword evidence="2" id="KW-0479">Metal-binding</keyword>
<feature type="region of interest" description="Disordered" evidence="6">
    <location>
        <begin position="542"/>
        <end position="564"/>
    </location>
</feature>
<dbReference type="EMBL" id="GG662719">
    <property type="protein sequence ID" value="EWS74797.1"/>
    <property type="molecule type" value="Genomic_DNA"/>
</dbReference>
<name>W7XBU2_TETTS</name>
<dbReference type="InParanoid" id="W7XBU2"/>
<dbReference type="OrthoDB" id="64566at2759"/>
<dbReference type="KEGG" id="tet:TTHERM_000402210"/>
<keyword evidence="5" id="KW-0460">Magnesium</keyword>
<feature type="domain" description="Glutathionylspermidine synthase pre-ATP-grasp-like" evidence="7">
    <location>
        <begin position="77"/>
        <end position="441"/>
    </location>
</feature>
<evidence type="ECO:0000256" key="2">
    <source>
        <dbReference type="ARBA" id="ARBA00022723"/>
    </source>
</evidence>
<reference evidence="9" key="1">
    <citation type="journal article" date="2006" name="PLoS Biol.">
        <title>Macronuclear genome sequence of the ciliate Tetrahymena thermophila, a model eukaryote.</title>
        <authorList>
            <person name="Eisen J.A."/>
            <person name="Coyne R.S."/>
            <person name="Wu M."/>
            <person name="Wu D."/>
            <person name="Thiagarajan M."/>
            <person name="Wortman J.R."/>
            <person name="Badger J.H."/>
            <person name="Ren Q."/>
            <person name="Amedeo P."/>
            <person name="Jones K.M."/>
            <person name="Tallon L.J."/>
            <person name="Delcher A.L."/>
            <person name="Salzberg S.L."/>
            <person name="Silva J.C."/>
            <person name="Haas B.J."/>
            <person name="Majoros W.H."/>
            <person name="Farzad M."/>
            <person name="Carlton J.M."/>
            <person name="Smith R.K. Jr."/>
            <person name="Garg J."/>
            <person name="Pearlman R.E."/>
            <person name="Karrer K.M."/>
            <person name="Sun L."/>
            <person name="Manning G."/>
            <person name="Elde N.C."/>
            <person name="Turkewitz A.P."/>
            <person name="Asai D.J."/>
            <person name="Wilkes D.E."/>
            <person name="Wang Y."/>
            <person name="Cai H."/>
            <person name="Collins K."/>
            <person name="Stewart B.A."/>
            <person name="Lee S.R."/>
            <person name="Wilamowska K."/>
            <person name="Weinberg Z."/>
            <person name="Ruzzo W.L."/>
            <person name="Wloga D."/>
            <person name="Gaertig J."/>
            <person name="Frankel J."/>
            <person name="Tsao C.-C."/>
            <person name="Gorovsky M.A."/>
            <person name="Keeling P.J."/>
            <person name="Waller R.F."/>
            <person name="Patron N.J."/>
            <person name="Cherry J.M."/>
            <person name="Stover N.A."/>
            <person name="Krieger C.J."/>
            <person name="del Toro C."/>
            <person name="Ryder H.F."/>
            <person name="Williamson S.C."/>
            <person name="Barbeau R.A."/>
            <person name="Hamilton E.P."/>
            <person name="Orias E."/>
        </authorList>
    </citation>
    <scope>NUCLEOTIDE SEQUENCE [LARGE SCALE GENOMIC DNA]</scope>
    <source>
        <strain evidence="9">SB210</strain>
    </source>
</reference>
<gene>
    <name evidence="8" type="ORF">TTHERM_000402210</name>
</gene>
<organism evidence="8 9">
    <name type="scientific">Tetrahymena thermophila (strain SB210)</name>
    <dbReference type="NCBI Taxonomy" id="312017"/>
    <lineage>
        <taxon>Eukaryota</taxon>
        <taxon>Sar</taxon>
        <taxon>Alveolata</taxon>
        <taxon>Ciliophora</taxon>
        <taxon>Intramacronucleata</taxon>
        <taxon>Oligohymenophorea</taxon>
        <taxon>Hymenostomatida</taxon>
        <taxon>Tetrahymenina</taxon>
        <taxon>Tetrahymenidae</taxon>
        <taxon>Tetrahymena</taxon>
    </lineage>
</organism>
<keyword evidence="1" id="KW-0436">Ligase</keyword>
<dbReference type="GeneID" id="24438778"/>
<dbReference type="Gene3D" id="3.30.1490.330">
    <property type="match status" value="1"/>
</dbReference>
<dbReference type="AlphaFoldDB" id="W7XBU2"/>
<dbReference type="InterPro" id="IPR016185">
    <property type="entry name" value="PreATP-grasp_dom_sf"/>
</dbReference>
<protein>
    <submittedName>
        <fullName evidence="8">Glutathionylspermidine synthase</fullName>
    </submittedName>
</protein>
<dbReference type="GO" id="GO:0005524">
    <property type="term" value="F:ATP binding"/>
    <property type="evidence" value="ECO:0007669"/>
    <property type="project" value="UniProtKB-KW"/>
</dbReference>
<dbReference type="STRING" id="312017.W7XBU2"/>
<dbReference type="GO" id="GO:0046872">
    <property type="term" value="F:metal ion binding"/>
    <property type="evidence" value="ECO:0007669"/>
    <property type="project" value="UniProtKB-KW"/>
</dbReference>